<keyword evidence="7" id="KW-0503">Monooxygenase</keyword>
<accession>A0AAN6W2V0</accession>
<keyword evidence="10" id="KW-1185">Reference proteome</keyword>
<gene>
    <name evidence="9" type="ORF">QBC36DRAFT_218637</name>
</gene>
<dbReference type="PROSITE" id="PS00086">
    <property type="entry name" value="CYTOCHROME_P450"/>
    <property type="match status" value="1"/>
</dbReference>
<dbReference type="EMBL" id="MU866286">
    <property type="protein sequence ID" value="KAK4174348.1"/>
    <property type="molecule type" value="Genomic_DNA"/>
</dbReference>
<reference evidence="9" key="1">
    <citation type="journal article" date="2023" name="Mol. Phylogenet. Evol.">
        <title>Genome-scale phylogeny and comparative genomics of the fungal order Sordariales.</title>
        <authorList>
            <person name="Hensen N."/>
            <person name="Bonometti L."/>
            <person name="Westerberg I."/>
            <person name="Brannstrom I.O."/>
            <person name="Guillou S."/>
            <person name="Cros-Aarteil S."/>
            <person name="Calhoun S."/>
            <person name="Haridas S."/>
            <person name="Kuo A."/>
            <person name="Mondo S."/>
            <person name="Pangilinan J."/>
            <person name="Riley R."/>
            <person name="LaButti K."/>
            <person name="Andreopoulos B."/>
            <person name="Lipzen A."/>
            <person name="Chen C."/>
            <person name="Yan M."/>
            <person name="Daum C."/>
            <person name="Ng V."/>
            <person name="Clum A."/>
            <person name="Steindorff A."/>
            <person name="Ohm R.A."/>
            <person name="Martin F."/>
            <person name="Silar P."/>
            <person name="Natvig D.O."/>
            <person name="Lalanne C."/>
            <person name="Gautier V."/>
            <person name="Ament-Velasquez S.L."/>
            <person name="Kruys A."/>
            <person name="Hutchinson M.I."/>
            <person name="Powell A.J."/>
            <person name="Barry K."/>
            <person name="Miller A.N."/>
            <person name="Grigoriev I.V."/>
            <person name="Debuchy R."/>
            <person name="Gladieux P."/>
            <person name="Hiltunen Thoren M."/>
            <person name="Johannesson H."/>
        </authorList>
    </citation>
    <scope>NUCLEOTIDE SEQUENCE</scope>
    <source>
        <strain evidence="9">CBS 892.96</strain>
    </source>
</reference>
<dbReference type="PANTHER" id="PTHR24305:SF232">
    <property type="entry name" value="P450, PUTATIVE (EUROFUNG)-RELATED"/>
    <property type="match status" value="1"/>
</dbReference>
<dbReference type="InterPro" id="IPR017972">
    <property type="entry name" value="Cyt_P450_CS"/>
</dbReference>
<evidence type="ECO:0000313" key="10">
    <source>
        <dbReference type="Proteomes" id="UP001302321"/>
    </source>
</evidence>
<dbReference type="Gene3D" id="1.10.630.10">
    <property type="entry name" value="Cytochrome P450"/>
    <property type="match status" value="1"/>
</dbReference>
<dbReference type="PRINTS" id="PR00385">
    <property type="entry name" value="P450"/>
</dbReference>
<feature type="binding site" description="axial binding residue" evidence="6">
    <location>
        <position position="463"/>
    </location>
    <ligand>
        <name>heme</name>
        <dbReference type="ChEBI" id="CHEBI:30413"/>
    </ligand>
    <ligandPart>
        <name>Fe</name>
        <dbReference type="ChEBI" id="CHEBI:18248"/>
    </ligandPart>
</feature>
<evidence type="ECO:0000313" key="9">
    <source>
        <dbReference type="EMBL" id="KAK4174348.1"/>
    </source>
</evidence>
<dbReference type="GO" id="GO:0004497">
    <property type="term" value="F:monooxygenase activity"/>
    <property type="evidence" value="ECO:0007669"/>
    <property type="project" value="UniProtKB-KW"/>
</dbReference>
<evidence type="ECO:0000256" key="6">
    <source>
        <dbReference type="PIRSR" id="PIRSR602401-1"/>
    </source>
</evidence>
<evidence type="ECO:0000256" key="1">
    <source>
        <dbReference type="ARBA" id="ARBA00001971"/>
    </source>
</evidence>
<dbReference type="GO" id="GO:0020037">
    <property type="term" value="F:heme binding"/>
    <property type="evidence" value="ECO:0007669"/>
    <property type="project" value="InterPro"/>
</dbReference>
<keyword evidence="8" id="KW-1133">Transmembrane helix</keyword>
<evidence type="ECO:0000256" key="2">
    <source>
        <dbReference type="ARBA" id="ARBA00010617"/>
    </source>
</evidence>
<name>A0AAN6W2V0_9PEZI</name>
<feature type="transmembrane region" description="Helical" evidence="8">
    <location>
        <begin position="20"/>
        <end position="42"/>
    </location>
</feature>
<dbReference type="InterPro" id="IPR001128">
    <property type="entry name" value="Cyt_P450"/>
</dbReference>
<keyword evidence="5 6" id="KW-0408">Iron</keyword>
<dbReference type="InterPro" id="IPR002401">
    <property type="entry name" value="Cyt_P450_E_grp-I"/>
</dbReference>
<evidence type="ECO:0000256" key="8">
    <source>
        <dbReference type="SAM" id="Phobius"/>
    </source>
</evidence>
<dbReference type="CDD" id="cd11060">
    <property type="entry name" value="CYP57A1-like"/>
    <property type="match status" value="1"/>
</dbReference>
<dbReference type="PANTHER" id="PTHR24305">
    <property type="entry name" value="CYTOCHROME P450"/>
    <property type="match status" value="1"/>
</dbReference>
<dbReference type="Pfam" id="PF00067">
    <property type="entry name" value="p450"/>
    <property type="match status" value="1"/>
</dbReference>
<dbReference type="InterPro" id="IPR036396">
    <property type="entry name" value="Cyt_P450_sf"/>
</dbReference>
<reference evidence="9" key="2">
    <citation type="submission" date="2023-05" db="EMBL/GenBank/DDBJ databases">
        <authorList>
            <consortium name="Lawrence Berkeley National Laboratory"/>
            <person name="Steindorff A."/>
            <person name="Hensen N."/>
            <person name="Bonometti L."/>
            <person name="Westerberg I."/>
            <person name="Brannstrom I.O."/>
            <person name="Guillou S."/>
            <person name="Cros-Aarteil S."/>
            <person name="Calhoun S."/>
            <person name="Haridas S."/>
            <person name="Kuo A."/>
            <person name="Mondo S."/>
            <person name="Pangilinan J."/>
            <person name="Riley R."/>
            <person name="Labutti K."/>
            <person name="Andreopoulos B."/>
            <person name="Lipzen A."/>
            <person name="Chen C."/>
            <person name="Yanf M."/>
            <person name="Daum C."/>
            <person name="Ng V."/>
            <person name="Clum A."/>
            <person name="Ohm R."/>
            <person name="Martin F."/>
            <person name="Silar P."/>
            <person name="Natvig D."/>
            <person name="Lalanne C."/>
            <person name="Gautier V."/>
            <person name="Ament-Velasquez S.L."/>
            <person name="Kruys A."/>
            <person name="Hutchinson M.I."/>
            <person name="Powell A.J."/>
            <person name="Barry K."/>
            <person name="Miller A.N."/>
            <person name="Grigoriev I.V."/>
            <person name="Debuchy R."/>
            <person name="Gladieux P."/>
            <person name="Thoren M.H."/>
            <person name="Johannesson H."/>
        </authorList>
    </citation>
    <scope>NUCLEOTIDE SEQUENCE</scope>
    <source>
        <strain evidence="9">CBS 892.96</strain>
    </source>
</reference>
<protein>
    <submittedName>
        <fullName evidence="9">Cytochrome P450 pisatin demethylase-like protein</fullName>
    </submittedName>
</protein>
<comment type="caution">
    <text evidence="9">The sequence shown here is derived from an EMBL/GenBank/DDBJ whole genome shotgun (WGS) entry which is preliminary data.</text>
</comment>
<dbReference type="FunFam" id="1.10.630.10:FF:000050">
    <property type="entry name" value="Cytochrome P450 monooxygenase"/>
    <property type="match status" value="1"/>
</dbReference>
<organism evidence="9 10">
    <name type="scientific">Triangularia setosa</name>
    <dbReference type="NCBI Taxonomy" id="2587417"/>
    <lineage>
        <taxon>Eukaryota</taxon>
        <taxon>Fungi</taxon>
        <taxon>Dikarya</taxon>
        <taxon>Ascomycota</taxon>
        <taxon>Pezizomycotina</taxon>
        <taxon>Sordariomycetes</taxon>
        <taxon>Sordariomycetidae</taxon>
        <taxon>Sordariales</taxon>
        <taxon>Podosporaceae</taxon>
        <taxon>Triangularia</taxon>
    </lineage>
</organism>
<keyword evidence="4 6" id="KW-0479">Metal-binding</keyword>
<dbReference type="AlphaFoldDB" id="A0AAN6W2V0"/>
<keyword evidence="8" id="KW-0472">Membrane</keyword>
<comment type="cofactor">
    <cofactor evidence="1 6">
        <name>heme</name>
        <dbReference type="ChEBI" id="CHEBI:30413"/>
    </cofactor>
</comment>
<comment type="similarity">
    <text evidence="2 7">Belongs to the cytochrome P450 family.</text>
</comment>
<dbReference type="InterPro" id="IPR050121">
    <property type="entry name" value="Cytochrome_P450_monoxygenase"/>
</dbReference>
<evidence type="ECO:0000256" key="7">
    <source>
        <dbReference type="RuleBase" id="RU000461"/>
    </source>
</evidence>
<keyword evidence="3 6" id="KW-0349">Heme</keyword>
<dbReference type="SUPFAM" id="SSF48264">
    <property type="entry name" value="Cytochrome P450"/>
    <property type="match status" value="1"/>
</dbReference>
<evidence type="ECO:0000256" key="3">
    <source>
        <dbReference type="ARBA" id="ARBA00022617"/>
    </source>
</evidence>
<dbReference type="Proteomes" id="UP001302321">
    <property type="component" value="Unassembled WGS sequence"/>
</dbReference>
<keyword evidence="7" id="KW-0560">Oxidoreductase</keyword>
<proteinExistence type="inferred from homology"/>
<evidence type="ECO:0000256" key="4">
    <source>
        <dbReference type="ARBA" id="ARBA00022723"/>
    </source>
</evidence>
<sequence>MNNATVGNHPTEHQRLLALGWIWVQVHPWTTALTLLLTNIIWTRYRSGLRRVPGPFLASFSNLWKLRATWNQNMHRENVRVHEDYGPIVRIGPNHVSVSDAESMQTIYGVKNVFPKSSFYPLAEAVYRGKFLPTLFTTTSNDYHAKLKRGSARAFSMDVVVGLEEYVNKCISVLLQRVREVSDGGKKPLDPVAWMQYFAFDVLGEINFSKDLGFLEAGSDKDGIIAAIGQILGYVSLIGQIPYAHKFLLGNPLLAKIPAIEKTNQVLQFSLAQIEERQRNPVPRKDILTQLLDTHQNDPSALSYEEIVAITTTNVIAGSDTTAVSLSSVLYHLHKYPAARAKLVDEIARAERDGLASKPFITYAEAVKLPYLTAVINEAMRIHPATGFILERVVPAGGVTLHGVYLPEGTVVGVNSWVLHRNKDVFGEDVHSFRPERWIEGDEGKIREMKRNLFTFGYGPRSCIGKNISILEMWKVVFELYRNFDISLASDKEWTVNGTWFTAQSNIQAVFKPRNK</sequence>
<dbReference type="GO" id="GO:0005506">
    <property type="term" value="F:iron ion binding"/>
    <property type="evidence" value="ECO:0007669"/>
    <property type="project" value="InterPro"/>
</dbReference>
<dbReference type="GO" id="GO:0016705">
    <property type="term" value="F:oxidoreductase activity, acting on paired donors, with incorporation or reduction of molecular oxygen"/>
    <property type="evidence" value="ECO:0007669"/>
    <property type="project" value="InterPro"/>
</dbReference>
<keyword evidence="8" id="KW-0812">Transmembrane</keyword>
<evidence type="ECO:0000256" key="5">
    <source>
        <dbReference type="ARBA" id="ARBA00023004"/>
    </source>
</evidence>
<dbReference type="PRINTS" id="PR00463">
    <property type="entry name" value="EP450I"/>
</dbReference>